<organism evidence="1 2">
    <name type="scientific">Methylomonas methanica</name>
    <dbReference type="NCBI Taxonomy" id="421"/>
    <lineage>
        <taxon>Bacteria</taxon>
        <taxon>Pseudomonadati</taxon>
        <taxon>Pseudomonadota</taxon>
        <taxon>Gammaproteobacteria</taxon>
        <taxon>Methylococcales</taxon>
        <taxon>Methylococcaceae</taxon>
        <taxon>Methylomonas</taxon>
    </lineage>
</organism>
<dbReference type="AlphaFoldDB" id="A0A177MMI3"/>
<sequence>MVSLEIVMSGVSRGDERMMDYHLANFLDKPIQGMRADKVIVLFRTQAAIKPFGGFIFGFCRLLVPQRLPL</sequence>
<evidence type="ECO:0000313" key="2">
    <source>
        <dbReference type="Proteomes" id="UP000077763"/>
    </source>
</evidence>
<gene>
    <name evidence="1" type="ORF">A1353_08225</name>
</gene>
<accession>A0A177MMI3</accession>
<proteinExistence type="predicted"/>
<reference evidence="1 2" key="1">
    <citation type="submission" date="2016-03" db="EMBL/GenBank/DDBJ databases">
        <authorList>
            <person name="Ploux O."/>
        </authorList>
    </citation>
    <scope>NUCLEOTIDE SEQUENCE [LARGE SCALE GENOMIC DNA]</scope>
    <source>
        <strain evidence="1 2">R-45371</strain>
    </source>
</reference>
<protein>
    <submittedName>
        <fullName evidence="1">Uncharacterized protein</fullName>
    </submittedName>
</protein>
<name>A0A177MMI3_METMH</name>
<dbReference type="EMBL" id="LUUH01000030">
    <property type="protein sequence ID" value="OAI07006.1"/>
    <property type="molecule type" value="Genomic_DNA"/>
</dbReference>
<evidence type="ECO:0000313" key="1">
    <source>
        <dbReference type="EMBL" id="OAI07006.1"/>
    </source>
</evidence>
<comment type="caution">
    <text evidence="1">The sequence shown here is derived from an EMBL/GenBank/DDBJ whole genome shotgun (WGS) entry which is preliminary data.</text>
</comment>
<dbReference type="Proteomes" id="UP000077763">
    <property type="component" value="Unassembled WGS sequence"/>
</dbReference>